<sequence>MHEKSQRVGDMFNRIAARYDLLNHLLSGGTDFYWRKVALDTVGLKPEAKILDLCVGTADLALGAMRRKAGPEMVIGVDLALGMMRIGQKKAAQLALGGMQFVCGNAEELPFKEDKFDGAMVAFGVRNLADIPAGLTSIRHTLKPGGRLVVLELSRPGLAGFRDLYQVYFRHVLPRLGGLISGDGGAYSYLHTSVMDFPNRERFIELMEGAGFTATGYRDLSLGIATIYWGDK</sequence>
<dbReference type="PANTHER" id="PTHR43591:SF24">
    <property type="entry name" value="2-METHOXY-6-POLYPRENYL-1,4-BENZOQUINOL METHYLASE, MITOCHONDRIAL"/>
    <property type="match status" value="1"/>
</dbReference>
<dbReference type="InterPro" id="IPR029063">
    <property type="entry name" value="SAM-dependent_MTases_sf"/>
</dbReference>
<evidence type="ECO:0000256" key="3">
    <source>
        <dbReference type="ARBA" id="ARBA00022691"/>
    </source>
</evidence>
<protein>
    <recommendedName>
        <fullName evidence="5">Demethylmenaquinone methyltransferase</fullName>
    </recommendedName>
</protein>
<dbReference type="HAMAP" id="MF_01813">
    <property type="entry name" value="MenG_UbiE_methyltr"/>
    <property type="match status" value="1"/>
</dbReference>
<evidence type="ECO:0000256" key="1">
    <source>
        <dbReference type="ARBA" id="ARBA00022603"/>
    </source>
</evidence>
<dbReference type="SUPFAM" id="SSF53335">
    <property type="entry name" value="S-adenosyl-L-methionine-dependent methyltransferases"/>
    <property type="match status" value="1"/>
</dbReference>
<evidence type="ECO:0000256" key="2">
    <source>
        <dbReference type="ARBA" id="ARBA00022679"/>
    </source>
</evidence>
<name>A0A382ZS34_9ZZZZ</name>
<dbReference type="GO" id="GO:0008168">
    <property type="term" value="F:methyltransferase activity"/>
    <property type="evidence" value="ECO:0007669"/>
    <property type="project" value="UniProtKB-KW"/>
</dbReference>
<organism evidence="4">
    <name type="scientific">marine metagenome</name>
    <dbReference type="NCBI Taxonomy" id="408172"/>
    <lineage>
        <taxon>unclassified sequences</taxon>
        <taxon>metagenomes</taxon>
        <taxon>ecological metagenomes</taxon>
    </lineage>
</organism>
<evidence type="ECO:0008006" key="5">
    <source>
        <dbReference type="Google" id="ProtNLM"/>
    </source>
</evidence>
<keyword evidence="2" id="KW-0808">Transferase</keyword>
<dbReference type="GO" id="GO:0042181">
    <property type="term" value="P:ketone biosynthetic process"/>
    <property type="evidence" value="ECO:0007669"/>
    <property type="project" value="UniProtKB-ARBA"/>
</dbReference>
<dbReference type="EMBL" id="UINC01186075">
    <property type="protein sequence ID" value="SVD98120.1"/>
    <property type="molecule type" value="Genomic_DNA"/>
</dbReference>
<dbReference type="PROSITE" id="PS51608">
    <property type="entry name" value="SAM_MT_UBIE"/>
    <property type="match status" value="1"/>
</dbReference>
<dbReference type="PANTHER" id="PTHR43591">
    <property type="entry name" value="METHYLTRANSFERASE"/>
    <property type="match status" value="1"/>
</dbReference>
<dbReference type="PROSITE" id="PS01183">
    <property type="entry name" value="UBIE_1"/>
    <property type="match status" value="1"/>
</dbReference>
<dbReference type="AlphaFoldDB" id="A0A382ZS34"/>
<proteinExistence type="inferred from homology"/>
<keyword evidence="1" id="KW-0489">Methyltransferase</keyword>
<dbReference type="Pfam" id="PF01209">
    <property type="entry name" value="Ubie_methyltran"/>
    <property type="match status" value="1"/>
</dbReference>
<reference evidence="4" key="1">
    <citation type="submission" date="2018-05" db="EMBL/GenBank/DDBJ databases">
        <authorList>
            <person name="Lanie J.A."/>
            <person name="Ng W.-L."/>
            <person name="Kazmierczak K.M."/>
            <person name="Andrzejewski T.M."/>
            <person name="Davidsen T.M."/>
            <person name="Wayne K.J."/>
            <person name="Tettelin H."/>
            <person name="Glass J.I."/>
            <person name="Rusch D."/>
            <person name="Podicherti R."/>
            <person name="Tsui H.-C.T."/>
            <person name="Winkler M.E."/>
        </authorList>
    </citation>
    <scope>NUCLEOTIDE SEQUENCE</scope>
</reference>
<keyword evidence="3" id="KW-0949">S-adenosyl-L-methionine</keyword>
<dbReference type="Gene3D" id="3.40.50.150">
    <property type="entry name" value="Vaccinia Virus protein VP39"/>
    <property type="match status" value="1"/>
</dbReference>
<dbReference type="GO" id="GO:0032259">
    <property type="term" value="P:methylation"/>
    <property type="evidence" value="ECO:0007669"/>
    <property type="project" value="UniProtKB-KW"/>
</dbReference>
<evidence type="ECO:0000313" key="4">
    <source>
        <dbReference type="EMBL" id="SVD98120.1"/>
    </source>
</evidence>
<accession>A0A382ZS34</accession>
<dbReference type="InterPro" id="IPR023576">
    <property type="entry name" value="UbiE/COQ5_MeTrFase_CS"/>
</dbReference>
<dbReference type="InterPro" id="IPR004033">
    <property type="entry name" value="UbiE/COQ5_MeTrFase"/>
</dbReference>
<dbReference type="NCBIfam" id="TIGR01934">
    <property type="entry name" value="MenG_MenH_UbiE"/>
    <property type="match status" value="1"/>
</dbReference>
<gene>
    <name evidence="4" type="ORF">METZ01_LOCUS450974</name>
</gene>
<dbReference type="CDD" id="cd02440">
    <property type="entry name" value="AdoMet_MTases"/>
    <property type="match status" value="1"/>
</dbReference>